<dbReference type="Gene3D" id="3.40.50.12780">
    <property type="entry name" value="N-terminal domain of ligase-like"/>
    <property type="match status" value="1"/>
</dbReference>
<evidence type="ECO:0000313" key="5">
    <source>
        <dbReference type="Proteomes" id="UP001519460"/>
    </source>
</evidence>
<keyword evidence="5" id="KW-1185">Reference proteome</keyword>
<proteinExistence type="inferred from homology"/>
<dbReference type="InterPro" id="IPR000873">
    <property type="entry name" value="AMP-dep_synth/lig_dom"/>
</dbReference>
<dbReference type="Proteomes" id="UP001519460">
    <property type="component" value="Unassembled WGS sequence"/>
</dbReference>
<protein>
    <recommendedName>
        <fullName evidence="3">AMP-dependent synthetase/ligase domain-containing protein</fullName>
    </recommendedName>
</protein>
<dbReference type="SUPFAM" id="SSF56801">
    <property type="entry name" value="Acetyl-CoA synthetase-like"/>
    <property type="match status" value="1"/>
</dbReference>
<organism evidence="4 5">
    <name type="scientific">Batillaria attramentaria</name>
    <dbReference type="NCBI Taxonomy" id="370345"/>
    <lineage>
        <taxon>Eukaryota</taxon>
        <taxon>Metazoa</taxon>
        <taxon>Spiralia</taxon>
        <taxon>Lophotrochozoa</taxon>
        <taxon>Mollusca</taxon>
        <taxon>Gastropoda</taxon>
        <taxon>Caenogastropoda</taxon>
        <taxon>Sorbeoconcha</taxon>
        <taxon>Cerithioidea</taxon>
        <taxon>Batillariidae</taxon>
        <taxon>Batillaria</taxon>
    </lineage>
</organism>
<dbReference type="InterPro" id="IPR042099">
    <property type="entry name" value="ANL_N_sf"/>
</dbReference>
<evidence type="ECO:0000256" key="1">
    <source>
        <dbReference type="ARBA" id="ARBA00006432"/>
    </source>
</evidence>
<comment type="caution">
    <text evidence="4">The sequence shown here is derived from an EMBL/GenBank/DDBJ whole genome shotgun (WGS) entry which is preliminary data.</text>
</comment>
<evidence type="ECO:0000313" key="4">
    <source>
        <dbReference type="EMBL" id="KAK7476336.1"/>
    </source>
</evidence>
<dbReference type="PANTHER" id="PTHR24096:SF149">
    <property type="entry name" value="AMP-BINDING DOMAIN-CONTAINING PROTEIN-RELATED"/>
    <property type="match status" value="1"/>
</dbReference>
<dbReference type="EMBL" id="JACVVK020000379">
    <property type="protein sequence ID" value="KAK7476336.1"/>
    <property type="molecule type" value="Genomic_DNA"/>
</dbReference>
<evidence type="ECO:0000259" key="3">
    <source>
        <dbReference type="Pfam" id="PF00501"/>
    </source>
</evidence>
<dbReference type="GO" id="GO:0016874">
    <property type="term" value="F:ligase activity"/>
    <property type="evidence" value="ECO:0007669"/>
    <property type="project" value="UniProtKB-KW"/>
</dbReference>
<accession>A0ABD0JNG0</accession>
<evidence type="ECO:0000256" key="2">
    <source>
        <dbReference type="ARBA" id="ARBA00022598"/>
    </source>
</evidence>
<dbReference type="Pfam" id="PF00501">
    <property type="entry name" value="AMP-binding"/>
    <property type="match status" value="1"/>
</dbReference>
<name>A0ABD0JNG0_9CAEN</name>
<comment type="similarity">
    <text evidence="1">Belongs to the ATP-dependent AMP-binding enzyme family.</text>
</comment>
<dbReference type="PANTHER" id="PTHR24096">
    <property type="entry name" value="LONG-CHAIN-FATTY-ACID--COA LIGASE"/>
    <property type="match status" value="1"/>
</dbReference>
<feature type="domain" description="AMP-dependent synthetase/ligase" evidence="3">
    <location>
        <begin position="14"/>
        <end position="347"/>
    </location>
</feature>
<dbReference type="AlphaFoldDB" id="A0ABD0JNG0"/>
<sequence length="350" mass="39971">MNAEISTVASTLDHYNEYFPDRPAFIFLSHDLTHREVLTFGELYLLSTRFAARMKSRRVKRDDRVVILLPNCPERAVVEAGVQYFGAVSVNGRCQSKDLSDLVYILNQSKATTLIIDSDMYEQEWKSLKQKYVQLYGPDDRLTAITIPNLRLCIHVKRPERKFVHLESDDLLEVDDDDIILPPDVDEEGFLADLKTRWTQQHTAMPPQEPRHVNCVMVTAGGQDGRLPKLVVHTHRNIIAASRVITPRGDTPHVTYFMDHPMGSAEGHFALTLFAGVTRVLMDERAGPPTKGYPKFVYEAIRTEKCERAVLHPAITPPLFRYFKDREAEDLCISRLRMVWLSGEKVGHSI</sequence>
<reference evidence="4 5" key="1">
    <citation type="journal article" date="2023" name="Sci. Data">
        <title>Genome assembly of the Korean intertidal mud-creeper Batillaria attramentaria.</title>
        <authorList>
            <person name="Patra A.K."/>
            <person name="Ho P.T."/>
            <person name="Jun S."/>
            <person name="Lee S.J."/>
            <person name="Kim Y."/>
            <person name="Won Y.J."/>
        </authorList>
    </citation>
    <scope>NUCLEOTIDE SEQUENCE [LARGE SCALE GENOMIC DNA]</scope>
    <source>
        <strain evidence="4">Wonlab-2016</strain>
    </source>
</reference>
<gene>
    <name evidence="4" type="ORF">BaRGS_00032454</name>
</gene>
<keyword evidence="2" id="KW-0436">Ligase</keyword>